<comment type="caution">
    <text evidence="2">The sequence shown here is derived from an EMBL/GenBank/DDBJ whole genome shotgun (WGS) entry which is preliminary data.</text>
</comment>
<keyword evidence="3" id="KW-1185">Reference proteome</keyword>
<evidence type="ECO:0000313" key="2">
    <source>
        <dbReference type="EMBL" id="MDT0596418.1"/>
    </source>
</evidence>
<keyword evidence="1" id="KW-0812">Transmembrane</keyword>
<evidence type="ECO:0000256" key="1">
    <source>
        <dbReference type="SAM" id="Phobius"/>
    </source>
</evidence>
<evidence type="ECO:0000313" key="3">
    <source>
        <dbReference type="Proteomes" id="UP001253545"/>
    </source>
</evidence>
<organism evidence="2 3">
    <name type="scientific">Glaciecola petra</name>
    <dbReference type="NCBI Taxonomy" id="3075602"/>
    <lineage>
        <taxon>Bacteria</taxon>
        <taxon>Pseudomonadati</taxon>
        <taxon>Pseudomonadota</taxon>
        <taxon>Gammaproteobacteria</taxon>
        <taxon>Alteromonadales</taxon>
        <taxon>Alteromonadaceae</taxon>
        <taxon>Glaciecola</taxon>
    </lineage>
</organism>
<feature type="transmembrane region" description="Helical" evidence="1">
    <location>
        <begin position="351"/>
        <end position="368"/>
    </location>
</feature>
<keyword evidence="1" id="KW-1133">Transmembrane helix</keyword>
<protein>
    <recommendedName>
        <fullName evidence="4">PEP-CTERM protein-sorting domain-containing protein</fullName>
    </recommendedName>
</protein>
<keyword evidence="1" id="KW-0472">Membrane</keyword>
<name>A0ABU2ZUU7_9ALTE</name>
<sequence length="378" mass="41512">MSRSYQLAALLFLSMFVFVEIAEARLIRGGGRAELSRVYEQTIYYVDNQYNNAAGIIEDFGNSQVRFRDSLRDLSAKAFINGDNNPISAFPGGEGCTRGYVAGEVQDARDRIGELEGIGNNRTPSEEAELATLLAFIAEVELSEPCKWEFDYGEAIDVEGLFQLAFLNQNGSLATDVNYDVVWNINGEDHAGEIGLTDSQPSALLSLNKLIDLNPGVYDISVSVGLSSDKGRFYYETEEPSDGSADAVVIEPNPVCVDNPDFIDEQDYISNFEANNPGATQDDIDDALDEYYNNPTISDSLVCGHNSVVQNVNAGTLDQDIFNYNQQTRYFSLTETLIILDANNTPPAPASAPYAFTAFLMGLVGLGIRRRMIIQSKQ</sequence>
<dbReference type="RefSeq" id="WP_311369945.1">
    <property type="nucleotide sequence ID" value="NZ_JAVRHX010000007.1"/>
</dbReference>
<proteinExistence type="predicted"/>
<dbReference type="Proteomes" id="UP001253545">
    <property type="component" value="Unassembled WGS sequence"/>
</dbReference>
<reference evidence="2 3" key="1">
    <citation type="submission" date="2023-09" db="EMBL/GenBank/DDBJ databases">
        <authorList>
            <person name="Rey-Velasco X."/>
        </authorList>
    </citation>
    <scope>NUCLEOTIDE SEQUENCE [LARGE SCALE GENOMIC DNA]</scope>
    <source>
        <strain evidence="2 3">P117</strain>
    </source>
</reference>
<accession>A0ABU2ZUU7</accession>
<gene>
    <name evidence="2" type="ORF">RM552_16300</name>
</gene>
<evidence type="ECO:0008006" key="4">
    <source>
        <dbReference type="Google" id="ProtNLM"/>
    </source>
</evidence>
<dbReference type="EMBL" id="JAVRHX010000007">
    <property type="protein sequence ID" value="MDT0596418.1"/>
    <property type="molecule type" value="Genomic_DNA"/>
</dbReference>